<proteinExistence type="predicted"/>
<feature type="transmembrane region" description="Helical" evidence="1">
    <location>
        <begin position="143"/>
        <end position="165"/>
    </location>
</feature>
<gene>
    <name evidence="2" type="ORF">FMOSSE_LOCUS7553</name>
</gene>
<feature type="transmembrane region" description="Helical" evidence="1">
    <location>
        <begin position="12"/>
        <end position="30"/>
    </location>
</feature>
<feature type="transmembrane region" description="Helical" evidence="1">
    <location>
        <begin position="59"/>
        <end position="76"/>
    </location>
</feature>
<dbReference type="Proteomes" id="UP000789375">
    <property type="component" value="Unassembled WGS sequence"/>
</dbReference>
<dbReference type="AlphaFoldDB" id="A0A9N9BPF0"/>
<feature type="transmembrane region" description="Helical" evidence="1">
    <location>
        <begin position="88"/>
        <end position="108"/>
    </location>
</feature>
<evidence type="ECO:0000313" key="2">
    <source>
        <dbReference type="EMBL" id="CAG8573004.1"/>
    </source>
</evidence>
<organism evidence="2 3">
    <name type="scientific">Funneliformis mosseae</name>
    <name type="common">Endomycorrhizal fungus</name>
    <name type="synonym">Glomus mosseae</name>
    <dbReference type="NCBI Taxonomy" id="27381"/>
    <lineage>
        <taxon>Eukaryota</taxon>
        <taxon>Fungi</taxon>
        <taxon>Fungi incertae sedis</taxon>
        <taxon>Mucoromycota</taxon>
        <taxon>Glomeromycotina</taxon>
        <taxon>Glomeromycetes</taxon>
        <taxon>Glomerales</taxon>
        <taxon>Glomeraceae</taxon>
        <taxon>Funneliformis</taxon>
    </lineage>
</organism>
<keyword evidence="3" id="KW-1185">Reference proteome</keyword>
<protein>
    <submittedName>
        <fullName evidence="2">14968_t:CDS:1</fullName>
    </submittedName>
</protein>
<evidence type="ECO:0000313" key="3">
    <source>
        <dbReference type="Proteomes" id="UP000789375"/>
    </source>
</evidence>
<dbReference type="EMBL" id="CAJVPP010001790">
    <property type="protein sequence ID" value="CAG8573004.1"/>
    <property type="molecule type" value="Genomic_DNA"/>
</dbReference>
<name>A0A9N9BPF0_FUNMO</name>
<keyword evidence="1" id="KW-1133">Transmembrane helix</keyword>
<comment type="caution">
    <text evidence="2">The sequence shown here is derived from an EMBL/GenBank/DDBJ whole genome shotgun (WGS) entry which is preliminary data.</text>
</comment>
<keyword evidence="1" id="KW-0812">Transmembrane</keyword>
<keyword evidence="1" id="KW-0472">Membrane</keyword>
<reference evidence="2" key="1">
    <citation type="submission" date="2021-06" db="EMBL/GenBank/DDBJ databases">
        <authorList>
            <person name="Kallberg Y."/>
            <person name="Tangrot J."/>
            <person name="Rosling A."/>
        </authorList>
    </citation>
    <scope>NUCLEOTIDE SEQUENCE</scope>
    <source>
        <strain evidence="2">87-6 pot B 2015</strain>
    </source>
</reference>
<evidence type="ECO:0000256" key="1">
    <source>
        <dbReference type="SAM" id="Phobius"/>
    </source>
</evidence>
<sequence>MAYRDNSGSFQALKWIQLLFSFLIFILEMVELGATMNYDRKYGADPPSLNLGRDFAKKYIYFVFGLSIFCLALYLVRFQYFWKSKRGPFLWIEISFLALWFSAAMANFDDIFKGQFTSCSNIHSFFSEKSITPQEPLIACNTYIASLIFCWLNTLSFALSTFISWRIRIEKRAKIQQTRRVKVMKFHGGGDKSDMKRATFIRVESRDENKEFIKGVVEIKIDKGEKS</sequence>
<accession>A0A9N9BPF0</accession>